<comment type="caution">
    <text evidence="1">The sequence shown here is derived from an EMBL/GenBank/DDBJ whole genome shotgun (WGS) entry which is preliminary data.</text>
</comment>
<dbReference type="GeneID" id="70905599"/>
<dbReference type="InterPro" id="IPR029068">
    <property type="entry name" value="Glyas_Bleomycin-R_OHBP_Dase"/>
</dbReference>
<sequence>MILESYIRVFVETEAFNKTRAFYRTLLNGSDGIHFSYPEKGLELASVVSPKLSMLIIAGPAELRQPFESTALTLRVDVLQPTIDNLLAQGASQLDPIQKTPIGRKTRFRHLDGLIVEYVEHHDAADGNNSGQ</sequence>
<dbReference type="SUPFAM" id="SSF54593">
    <property type="entry name" value="Glyoxalase/Bleomycin resistance protein/Dihydroxybiphenyl dioxygenase"/>
    <property type="match status" value="1"/>
</dbReference>
<name>A0AAE8EKB8_9GAMM</name>
<dbReference type="KEGG" id="bgj:AWC36_02265"/>
<proteinExistence type="predicted"/>
<dbReference type="Gene3D" id="3.10.180.10">
    <property type="entry name" value="2,3-Dihydroxybiphenyl 1,2-Dioxygenase, domain 1"/>
    <property type="match status" value="1"/>
</dbReference>
<dbReference type="RefSeq" id="WP_095833456.1">
    <property type="nucleotide sequence ID" value="NZ_CP014137.1"/>
</dbReference>
<evidence type="ECO:0000313" key="2">
    <source>
        <dbReference type="Proteomes" id="UP000285972"/>
    </source>
</evidence>
<gene>
    <name evidence="1" type="ORF">BIY26_22730</name>
</gene>
<protein>
    <recommendedName>
        <fullName evidence="3">Glyoxalase</fullName>
    </recommendedName>
</protein>
<reference evidence="1 2" key="1">
    <citation type="submission" date="2016-09" db="EMBL/GenBank/DDBJ databases">
        <authorList>
            <person name="Doonan J."/>
            <person name="Pachebat J.A."/>
            <person name="Golyshin P.N."/>
            <person name="Denman S."/>
            <person name="Mcdonald J.E."/>
        </authorList>
    </citation>
    <scope>NUCLEOTIDE SEQUENCE [LARGE SCALE GENOMIC DNA]</scope>
    <source>
        <strain evidence="1 2">FRB141</strain>
    </source>
</reference>
<evidence type="ECO:0008006" key="3">
    <source>
        <dbReference type="Google" id="ProtNLM"/>
    </source>
</evidence>
<accession>A0AAE8EKB8</accession>
<evidence type="ECO:0000313" key="1">
    <source>
        <dbReference type="EMBL" id="RLM15780.1"/>
    </source>
</evidence>
<organism evidence="1 2">
    <name type="scientific">Brenneria goodwinii</name>
    <dbReference type="NCBI Taxonomy" id="1109412"/>
    <lineage>
        <taxon>Bacteria</taxon>
        <taxon>Pseudomonadati</taxon>
        <taxon>Pseudomonadota</taxon>
        <taxon>Gammaproteobacteria</taxon>
        <taxon>Enterobacterales</taxon>
        <taxon>Pectobacteriaceae</taxon>
        <taxon>Brenneria</taxon>
    </lineage>
</organism>
<dbReference type="EMBL" id="MJLX01000120">
    <property type="protein sequence ID" value="RLM15780.1"/>
    <property type="molecule type" value="Genomic_DNA"/>
</dbReference>
<dbReference type="AlphaFoldDB" id="A0AAE8EKB8"/>
<dbReference type="Proteomes" id="UP000285972">
    <property type="component" value="Unassembled WGS sequence"/>
</dbReference>